<evidence type="ECO:0000256" key="10">
    <source>
        <dbReference type="PIRSR" id="PIRSR622684-1"/>
    </source>
</evidence>
<feature type="domain" description="RanBP2-type" evidence="14">
    <location>
        <begin position="615"/>
        <end position="647"/>
    </location>
</feature>
<name>T1J9T8_STRMM</name>
<dbReference type="PROSITE" id="PS50203">
    <property type="entry name" value="CALPAIN_CAT"/>
    <property type="match status" value="1"/>
</dbReference>
<evidence type="ECO:0000256" key="2">
    <source>
        <dbReference type="ARBA" id="ARBA00022553"/>
    </source>
</evidence>
<dbReference type="InterPro" id="IPR038765">
    <property type="entry name" value="Papain-like_cys_pep_sf"/>
</dbReference>
<dbReference type="EnsemblMetazoa" id="SMAR010486-RA">
    <property type="protein sequence ID" value="SMAR010486-PA"/>
    <property type="gene ID" value="SMAR010486"/>
</dbReference>
<dbReference type="SUPFAM" id="SSF54001">
    <property type="entry name" value="Cysteine proteinases"/>
    <property type="match status" value="1"/>
</dbReference>
<accession>T1J9T8</accession>
<dbReference type="Gene3D" id="4.10.1060.10">
    <property type="entry name" value="Zinc finger, RanBP2-type"/>
    <property type="match status" value="1"/>
</dbReference>
<dbReference type="GO" id="GO:0008270">
    <property type="term" value="F:zinc ion binding"/>
    <property type="evidence" value="ECO:0007669"/>
    <property type="project" value="UniProtKB-KW"/>
</dbReference>
<evidence type="ECO:0000256" key="7">
    <source>
        <dbReference type="ARBA" id="ARBA00022801"/>
    </source>
</evidence>
<feature type="domain" description="RanBP2-type" evidence="14">
    <location>
        <begin position="258"/>
        <end position="288"/>
    </location>
</feature>
<evidence type="ECO:0000256" key="13">
    <source>
        <dbReference type="SAM" id="MobiDB-lite"/>
    </source>
</evidence>
<evidence type="ECO:0000256" key="5">
    <source>
        <dbReference type="ARBA" id="ARBA00022737"/>
    </source>
</evidence>
<dbReference type="PANTHER" id="PTHR10183">
    <property type="entry name" value="CALPAIN"/>
    <property type="match status" value="1"/>
</dbReference>
<feature type="region of interest" description="Disordered" evidence="13">
    <location>
        <begin position="427"/>
        <end position="452"/>
    </location>
</feature>
<evidence type="ECO:0000259" key="14">
    <source>
        <dbReference type="PROSITE" id="PS50199"/>
    </source>
</evidence>
<dbReference type="PhylomeDB" id="T1J9T8"/>
<organism evidence="16 17">
    <name type="scientific">Strigamia maritima</name>
    <name type="common">European centipede</name>
    <name type="synonym">Geophilus maritimus</name>
    <dbReference type="NCBI Taxonomy" id="126957"/>
    <lineage>
        <taxon>Eukaryota</taxon>
        <taxon>Metazoa</taxon>
        <taxon>Ecdysozoa</taxon>
        <taxon>Arthropoda</taxon>
        <taxon>Myriapoda</taxon>
        <taxon>Chilopoda</taxon>
        <taxon>Pleurostigmophora</taxon>
        <taxon>Geophilomorpha</taxon>
        <taxon>Linotaeniidae</taxon>
        <taxon>Strigamia</taxon>
    </lineage>
</organism>
<protein>
    <recommendedName>
        <fullName evidence="18">Calpain-D</fullName>
    </recommendedName>
</protein>
<evidence type="ECO:0000256" key="11">
    <source>
        <dbReference type="PROSITE-ProRule" id="PRU00239"/>
    </source>
</evidence>
<evidence type="ECO:0000259" key="15">
    <source>
        <dbReference type="PROSITE" id="PS50203"/>
    </source>
</evidence>
<dbReference type="InterPro" id="IPR001300">
    <property type="entry name" value="Peptidase_C2_calpain_cat"/>
</dbReference>
<keyword evidence="3 11" id="KW-0645">Protease</keyword>
<feature type="domain" description="RanBP2-type" evidence="14">
    <location>
        <begin position="315"/>
        <end position="344"/>
    </location>
</feature>
<dbReference type="GO" id="GO:0005737">
    <property type="term" value="C:cytoplasm"/>
    <property type="evidence" value="ECO:0007669"/>
    <property type="project" value="TreeGrafter"/>
</dbReference>
<dbReference type="GO" id="GO:0004198">
    <property type="term" value="F:calcium-dependent cysteine-type endopeptidase activity"/>
    <property type="evidence" value="ECO:0007669"/>
    <property type="project" value="InterPro"/>
</dbReference>
<keyword evidence="5" id="KW-0677">Repeat</keyword>
<feature type="domain" description="Calpain catalytic" evidence="15">
    <location>
        <begin position="747"/>
        <end position="1048"/>
    </location>
</feature>
<sequence length="1332" mass="149181">MGTNVSTLQWKCQQCSAINSTEKIACESCGEEAHLTSTNHDEPAVVISPHVDIAAPTLIDATASSSTSLPNVNPPELEMPNKNADNGVLSPQAMSFFLEPWQCSQCTYVNPGCLSSCALCYTIRDIASSHASWALKKKTKITDQVIESCSNFNKIQDEMDVVETATYTNNVNNNDNSVIPVGKLVTTKTSNRKVDLDKWKCCNCGFLNVETTKECVICTSVKVKKPEHVRRETFSNGNNCELISYSKDMCCSPKRFSRIKFKWKCDKCNFLNVPAIDECVVCAERRSAVGALKKAKELSTSESELVTSGKKIVQKESKWVCTKCQFLNIFTAQDCVICTTSCPRTANGHSNDNQSKSVSDNERLALPMKTNKEEKKSKQKWKCVSCQFLNLPVTNECILCGEPAPHCQENGITDKIVDSDRASTGTALSDDIIQSDHHNTSKLRNENQDDEDEKLENVKLVNGKSDSHLCSHLAVRKIRSSTSCKRTLSDPDSKNTFKVALQRHKTNLTNGTSTVISIDEDLWTCKNCSFSCNPPFFQNCNICDSPKNERSLINIDAHCVRFMKSQKISAGRRKLRIPLENSWTCIKCTLVNCNKENTCGVCGGSKLNSIEPDKSPGEKEYWICSKCTLRNDETAESCHACQGDPPNDADASGQLDDKKTDDANVARLQTDGSWQCSTCTFRNALSKAVSCEMCANARSLIPLMPVSPHRILRQESELMEDIRRLEELRAKEQWEQIVNFCKQNHESFIDDSFPPIGRSLFYSSVESNVVQWLRPHQITCDAGESHIKWAVFRTPLPSDISQGILGNCWLLSALAVLAERPELVQKVIVTRQICHKGAYQVRLCKDGSWKTVLVDDLLPCNKAGHLVYSKAKRKQLWVPLIEKAVAKLHGCYEALESGRAIEGLATLTGAPCETITLQPSSQSQDEELDKDLIWAQLLSSRAARFLMGASCGGGNMRVNEEEYHAIGLRPRHAYSVLDVQDMEGIRLLRLRNPWGHFSWKGNWSDESTLWTQELQERLMAHGANEGVFWMSFEDFMKYYDCVDICKIRSHWNELRLQGQLPSHACKENQLVNLITVLEPTEAEFSLFQEGQRLNSEKSQRSQLDLCVVIFQATETEQPKIGTLVQHSKRQVRGFVGCHTMFEPGSYYVVCLAFNHWGTEIKNPESYPKCIFAIHSSKRLLVEQIIPYSHFMADAIINLTRPNNAIIISNVSFFKGREGMTAYYLTKGWAGLVVMIENRHPDRCIQVICDCTESFNVVSTRGTLRTVDSVPPLHRQVIIVLTQLEGTGGFSISHRLTHRLSYTGGVADWGPPATNHLPPMDKSVFGLHAPRPL</sequence>
<dbReference type="SMART" id="SM00547">
    <property type="entry name" value="ZnF_RBZ"/>
    <property type="match status" value="10"/>
</dbReference>
<dbReference type="HOGENOM" id="CLU_003001_3_1_1"/>
<dbReference type="PROSITE" id="PS50199">
    <property type="entry name" value="ZF_RANBP2_2"/>
    <property type="match status" value="6"/>
</dbReference>
<dbReference type="InterPro" id="IPR022684">
    <property type="entry name" value="Calpain_cysteine_protease"/>
</dbReference>
<evidence type="ECO:0000256" key="9">
    <source>
        <dbReference type="ARBA" id="ARBA00022833"/>
    </source>
</evidence>
<evidence type="ECO:0000256" key="12">
    <source>
        <dbReference type="PROSITE-ProRule" id="PRU00322"/>
    </source>
</evidence>
<dbReference type="PROSITE" id="PS01358">
    <property type="entry name" value="ZF_RANBP2_1"/>
    <property type="match status" value="8"/>
</dbReference>
<feature type="region of interest" description="Disordered" evidence="13">
    <location>
        <begin position="347"/>
        <end position="366"/>
    </location>
</feature>
<dbReference type="Gene3D" id="2.30.30.380">
    <property type="entry name" value="Zn-finger domain of Sec23/24"/>
    <property type="match status" value="1"/>
</dbReference>
<keyword evidence="9" id="KW-0862">Zinc</keyword>
<evidence type="ECO:0000256" key="6">
    <source>
        <dbReference type="ARBA" id="ARBA00022771"/>
    </source>
</evidence>
<evidence type="ECO:0000256" key="1">
    <source>
        <dbReference type="ARBA" id="ARBA00007623"/>
    </source>
</evidence>
<dbReference type="CDD" id="cd00044">
    <property type="entry name" value="CysPc"/>
    <property type="match status" value="1"/>
</dbReference>
<feature type="domain" description="RanBP2-type" evidence="14">
    <location>
        <begin position="579"/>
        <end position="608"/>
    </location>
</feature>
<dbReference type="Pfam" id="PF00648">
    <property type="entry name" value="Peptidase_C2"/>
    <property type="match status" value="1"/>
</dbReference>
<proteinExistence type="inferred from homology"/>
<feature type="active site" evidence="10 11">
    <location>
        <position position="808"/>
    </location>
</feature>
<dbReference type="Gene3D" id="3.90.70.10">
    <property type="entry name" value="Cysteine proteinases"/>
    <property type="match status" value="1"/>
</dbReference>
<comment type="similarity">
    <text evidence="1">Belongs to the peptidase C2 family.</text>
</comment>
<keyword evidence="6 12" id="KW-0863">Zinc-finger</keyword>
<evidence type="ECO:0000313" key="16">
    <source>
        <dbReference type="EnsemblMetazoa" id="SMAR010486-PA"/>
    </source>
</evidence>
<dbReference type="FunFam" id="3.90.70.10:FF:000010">
    <property type="entry name" value="Calpain 15"/>
    <property type="match status" value="1"/>
</dbReference>
<dbReference type="STRING" id="126957.T1J9T8"/>
<evidence type="ECO:0000256" key="3">
    <source>
        <dbReference type="ARBA" id="ARBA00022670"/>
    </source>
</evidence>
<dbReference type="EMBL" id="JH431978">
    <property type="status" value="NOT_ANNOTATED_CDS"/>
    <property type="molecule type" value="Genomic_DNA"/>
</dbReference>
<dbReference type="InterPro" id="IPR001876">
    <property type="entry name" value="Znf_RanBP2"/>
</dbReference>
<dbReference type="GO" id="GO:0006508">
    <property type="term" value="P:proteolysis"/>
    <property type="evidence" value="ECO:0007669"/>
    <property type="project" value="UniProtKB-KW"/>
</dbReference>
<feature type="domain" description="RanBP2-type" evidence="14">
    <location>
        <begin position="193"/>
        <end position="224"/>
    </location>
</feature>
<evidence type="ECO:0008006" key="18">
    <source>
        <dbReference type="Google" id="ProtNLM"/>
    </source>
</evidence>
<feature type="domain" description="RanBP2-type" evidence="14">
    <location>
        <begin position="376"/>
        <end position="406"/>
    </location>
</feature>
<feature type="compositionally biased region" description="Polar residues" evidence="13">
    <location>
        <begin position="347"/>
        <end position="358"/>
    </location>
</feature>
<dbReference type="eggNOG" id="KOG0045">
    <property type="taxonomic scope" value="Eukaryota"/>
</dbReference>
<evidence type="ECO:0000313" key="17">
    <source>
        <dbReference type="Proteomes" id="UP000014500"/>
    </source>
</evidence>
<keyword evidence="17" id="KW-1185">Reference proteome</keyword>
<dbReference type="PRINTS" id="PR00704">
    <property type="entry name" value="CALPAIN"/>
</dbReference>
<evidence type="ECO:0000256" key="8">
    <source>
        <dbReference type="ARBA" id="ARBA00022807"/>
    </source>
</evidence>
<dbReference type="SMART" id="SM00230">
    <property type="entry name" value="CysPc"/>
    <property type="match status" value="1"/>
</dbReference>
<reference evidence="16" key="2">
    <citation type="submission" date="2015-02" db="UniProtKB">
        <authorList>
            <consortium name="EnsemblMetazoa"/>
        </authorList>
    </citation>
    <scope>IDENTIFICATION</scope>
</reference>
<reference evidence="17" key="1">
    <citation type="submission" date="2011-05" db="EMBL/GenBank/DDBJ databases">
        <authorList>
            <person name="Richards S.R."/>
            <person name="Qu J."/>
            <person name="Jiang H."/>
            <person name="Jhangiani S.N."/>
            <person name="Agravi P."/>
            <person name="Goodspeed R."/>
            <person name="Gross S."/>
            <person name="Mandapat C."/>
            <person name="Jackson L."/>
            <person name="Mathew T."/>
            <person name="Pu L."/>
            <person name="Thornton R."/>
            <person name="Saada N."/>
            <person name="Wilczek-Boney K.B."/>
            <person name="Lee S."/>
            <person name="Kovar C."/>
            <person name="Wu Y."/>
            <person name="Scherer S.E."/>
            <person name="Worley K.C."/>
            <person name="Muzny D.M."/>
            <person name="Gibbs R."/>
        </authorList>
    </citation>
    <scope>NUCLEOTIDE SEQUENCE</scope>
    <source>
        <strain evidence="17">Brora</strain>
    </source>
</reference>
<evidence type="ECO:0000256" key="4">
    <source>
        <dbReference type="ARBA" id="ARBA00022723"/>
    </source>
</evidence>
<keyword evidence="7 11" id="KW-0378">Hydrolase</keyword>
<dbReference type="Proteomes" id="UP000014500">
    <property type="component" value="Unassembled WGS sequence"/>
</dbReference>
<keyword evidence="8 11" id="KW-0788">Thiol protease</keyword>
<feature type="compositionally biased region" description="Basic and acidic residues" evidence="13">
    <location>
        <begin position="434"/>
        <end position="447"/>
    </location>
</feature>
<dbReference type="Pfam" id="PF00641">
    <property type="entry name" value="Zn_ribbon_RanBP"/>
    <property type="match status" value="3"/>
</dbReference>
<feature type="active site" evidence="10 11">
    <location>
        <position position="972"/>
    </location>
</feature>
<dbReference type="PANTHER" id="PTHR10183:SF382">
    <property type="entry name" value="CALPAIN-15"/>
    <property type="match status" value="1"/>
</dbReference>
<dbReference type="PROSITE" id="PS00139">
    <property type="entry name" value="THIOL_PROTEASE_CYS"/>
    <property type="match status" value="1"/>
</dbReference>
<dbReference type="InterPro" id="IPR000169">
    <property type="entry name" value="Pept_cys_AS"/>
</dbReference>
<keyword evidence="4" id="KW-0479">Metal-binding</keyword>
<feature type="active site" evidence="10 11">
    <location>
        <position position="992"/>
    </location>
</feature>
<keyword evidence="2" id="KW-0597">Phosphoprotein</keyword>